<evidence type="ECO:0000313" key="3">
    <source>
        <dbReference type="EMBL" id="KAF7314111.1"/>
    </source>
</evidence>
<name>A0A8H6TCB7_MYCCL</name>
<dbReference type="Pfam" id="PF00106">
    <property type="entry name" value="adh_short"/>
    <property type="match status" value="1"/>
</dbReference>
<organism evidence="3 4">
    <name type="scientific">Mycena chlorophos</name>
    <name type="common">Agaric fungus</name>
    <name type="synonym">Agaricus chlorophos</name>
    <dbReference type="NCBI Taxonomy" id="658473"/>
    <lineage>
        <taxon>Eukaryota</taxon>
        <taxon>Fungi</taxon>
        <taxon>Dikarya</taxon>
        <taxon>Basidiomycota</taxon>
        <taxon>Agaricomycotina</taxon>
        <taxon>Agaricomycetes</taxon>
        <taxon>Agaricomycetidae</taxon>
        <taxon>Agaricales</taxon>
        <taxon>Marasmiineae</taxon>
        <taxon>Mycenaceae</taxon>
        <taxon>Mycena</taxon>
    </lineage>
</organism>
<evidence type="ECO:0000313" key="4">
    <source>
        <dbReference type="Proteomes" id="UP000613580"/>
    </source>
</evidence>
<reference evidence="3" key="1">
    <citation type="submission" date="2020-05" db="EMBL/GenBank/DDBJ databases">
        <title>Mycena genomes resolve the evolution of fungal bioluminescence.</title>
        <authorList>
            <person name="Tsai I.J."/>
        </authorList>
    </citation>
    <scope>NUCLEOTIDE SEQUENCE</scope>
    <source>
        <strain evidence="3">110903Hualien_Pintung</strain>
    </source>
</reference>
<dbReference type="Gene3D" id="3.40.50.720">
    <property type="entry name" value="NAD(P)-binding Rossmann-like Domain"/>
    <property type="match status" value="1"/>
</dbReference>
<feature type="region of interest" description="Disordered" evidence="2">
    <location>
        <begin position="307"/>
        <end position="326"/>
    </location>
</feature>
<dbReference type="PRINTS" id="PR00081">
    <property type="entry name" value="GDHRDH"/>
</dbReference>
<dbReference type="EMBL" id="JACAZE010000006">
    <property type="protein sequence ID" value="KAF7314111.1"/>
    <property type="molecule type" value="Genomic_DNA"/>
</dbReference>
<dbReference type="OrthoDB" id="2898509at2759"/>
<evidence type="ECO:0000256" key="1">
    <source>
        <dbReference type="ARBA" id="ARBA00023002"/>
    </source>
</evidence>
<dbReference type="InterPro" id="IPR052228">
    <property type="entry name" value="Sec_Metab_Biosynth_Oxidored"/>
</dbReference>
<dbReference type="SUPFAM" id="SSF51735">
    <property type="entry name" value="NAD(P)-binding Rossmann-fold domains"/>
    <property type="match status" value="1"/>
</dbReference>
<evidence type="ECO:0000256" key="2">
    <source>
        <dbReference type="SAM" id="MobiDB-lite"/>
    </source>
</evidence>
<keyword evidence="1" id="KW-0560">Oxidoreductase</keyword>
<gene>
    <name evidence="3" type="ORF">HMN09_00570200</name>
</gene>
<dbReference type="GO" id="GO:0016491">
    <property type="term" value="F:oxidoreductase activity"/>
    <property type="evidence" value="ECO:0007669"/>
    <property type="project" value="UniProtKB-KW"/>
</dbReference>
<proteinExistence type="predicted"/>
<dbReference type="AlphaFoldDB" id="A0A8H6TCB7"/>
<comment type="caution">
    <text evidence="3">The sequence shown here is derived from an EMBL/GenBank/DDBJ whole genome shotgun (WGS) entry which is preliminary data.</text>
</comment>
<protein>
    <submittedName>
        <fullName evidence="3">NAD(P)-binding protein</fullName>
    </submittedName>
</protein>
<accession>A0A8H6TCB7</accession>
<sequence>MPPFPQVVALNEAAFKHQLTRELQVAVAVVFGGTSGIGHAIVEALCEHLGGRVHVVLVGRDEGSAREVLAAFPTSGEGMLREFVQCDVGSLVSVKRACEEVKQLLEARSVARVDYLVLNAGYNSWSKHAVTNEGLDLHLELRYYYRALVAQELVPLLEAASTPERPARVLSVLGAGFVTKIDLDNLGNTAKPRNGAFRPCLRGMMMSHAYTDAWFAHLASMHPAISFIHAHPGAVVTKALTLDLPFPWGAPLNALMNLLVRYAPRAIGAVPPRECGEHMLWGVHDAKAGMELRDRYGDVISSRGFKAGERIGNGTEPGKLNGTPMKGYSPSDASVHVIVRHTEEVLERVLGLQVGRAK</sequence>
<dbReference type="InterPro" id="IPR002347">
    <property type="entry name" value="SDR_fam"/>
</dbReference>
<dbReference type="PANTHER" id="PTHR47534:SF3">
    <property type="entry name" value="ALCOHOL DEHYDROGENASE-LIKE C-TERMINAL DOMAIN-CONTAINING PROTEIN"/>
    <property type="match status" value="1"/>
</dbReference>
<dbReference type="PANTHER" id="PTHR47534">
    <property type="entry name" value="YALI0E05731P"/>
    <property type="match status" value="1"/>
</dbReference>
<dbReference type="InterPro" id="IPR036291">
    <property type="entry name" value="NAD(P)-bd_dom_sf"/>
</dbReference>
<keyword evidence="4" id="KW-1185">Reference proteome</keyword>
<dbReference type="Proteomes" id="UP000613580">
    <property type="component" value="Unassembled WGS sequence"/>
</dbReference>